<evidence type="ECO:0000256" key="3">
    <source>
        <dbReference type="ARBA" id="ARBA00022989"/>
    </source>
</evidence>
<feature type="domain" description="ABC-2 type transporter transmembrane" evidence="6">
    <location>
        <begin position="45"/>
        <end position="237"/>
    </location>
</feature>
<dbReference type="EMBL" id="MWIH01000009">
    <property type="protein sequence ID" value="OQO89415.1"/>
    <property type="molecule type" value="Genomic_DNA"/>
</dbReference>
<dbReference type="STRING" id="1962155.B1813_20960"/>
<comment type="subcellular location">
    <subcellularLocation>
        <location evidence="1">Membrane</location>
        <topology evidence="1">Multi-pass membrane protein</topology>
    </subcellularLocation>
</comment>
<keyword evidence="2 5" id="KW-0812">Transmembrane</keyword>
<evidence type="ECO:0000259" key="6">
    <source>
        <dbReference type="Pfam" id="PF12698"/>
    </source>
</evidence>
<evidence type="ECO:0000256" key="4">
    <source>
        <dbReference type="ARBA" id="ARBA00023136"/>
    </source>
</evidence>
<name>A0A1V8ZWY9_SACPI</name>
<dbReference type="AlphaFoldDB" id="A0A1V8ZWY9"/>
<accession>A0A1V8ZWY9</accession>
<evidence type="ECO:0000313" key="8">
    <source>
        <dbReference type="Proteomes" id="UP000192591"/>
    </source>
</evidence>
<evidence type="ECO:0000256" key="2">
    <source>
        <dbReference type="ARBA" id="ARBA00022692"/>
    </source>
</evidence>
<reference evidence="7 8" key="1">
    <citation type="submission" date="2017-02" db="EMBL/GenBank/DDBJ databases">
        <title>Draft genome of Saccharomonospora sp. 154.</title>
        <authorList>
            <person name="Alonso-Carmona G.S."/>
            <person name="De La Haba R."/>
            <person name="Vera-Gargallo B."/>
            <person name="Sandoval-Trujillo A.H."/>
            <person name="Ramirez-Duran N."/>
            <person name="Ventosa A."/>
        </authorList>
    </citation>
    <scope>NUCLEOTIDE SEQUENCE [LARGE SCALE GENOMIC DNA]</scope>
    <source>
        <strain evidence="7 8">LRS4.154</strain>
    </source>
</reference>
<protein>
    <submittedName>
        <fullName evidence="7">ABC transporter</fullName>
    </submittedName>
</protein>
<dbReference type="GO" id="GO:0140359">
    <property type="term" value="F:ABC-type transporter activity"/>
    <property type="evidence" value="ECO:0007669"/>
    <property type="project" value="InterPro"/>
</dbReference>
<keyword evidence="3 5" id="KW-1133">Transmembrane helix</keyword>
<feature type="transmembrane region" description="Helical" evidence="5">
    <location>
        <begin position="97"/>
        <end position="127"/>
    </location>
</feature>
<dbReference type="Proteomes" id="UP000192591">
    <property type="component" value="Unassembled WGS sequence"/>
</dbReference>
<feature type="transmembrane region" description="Helical" evidence="5">
    <location>
        <begin position="53"/>
        <end position="77"/>
    </location>
</feature>
<dbReference type="InterPro" id="IPR013525">
    <property type="entry name" value="ABC2_TM"/>
</dbReference>
<evidence type="ECO:0000313" key="7">
    <source>
        <dbReference type="EMBL" id="OQO89415.1"/>
    </source>
</evidence>
<dbReference type="PANTHER" id="PTHR43027:SF2">
    <property type="entry name" value="TRANSPORT PERMEASE PROTEIN"/>
    <property type="match status" value="1"/>
</dbReference>
<dbReference type="RefSeq" id="WP_081194857.1">
    <property type="nucleotide sequence ID" value="NZ_MWIH01000009.1"/>
</dbReference>
<organism evidence="7 8">
    <name type="scientific">Saccharomonospora piscinae</name>
    <dbReference type="NCBI Taxonomy" id="687388"/>
    <lineage>
        <taxon>Bacteria</taxon>
        <taxon>Bacillati</taxon>
        <taxon>Actinomycetota</taxon>
        <taxon>Actinomycetes</taxon>
        <taxon>Pseudonocardiales</taxon>
        <taxon>Pseudonocardiaceae</taxon>
        <taxon>Saccharomonospora</taxon>
    </lineage>
</organism>
<dbReference type="PANTHER" id="PTHR43027">
    <property type="entry name" value="DOXORUBICIN RESISTANCE ABC TRANSPORTER PERMEASE PROTEIN DRRC-RELATED"/>
    <property type="match status" value="1"/>
</dbReference>
<feature type="transmembrane region" description="Helical" evidence="5">
    <location>
        <begin position="165"/>
        <end position="184"/>
    </location>
</feature>
<dbReference type="GO" id="GO:0016020">
    <property type="term" value="C:membrane"/>
    <property type="evidence" value="ECO:0007669"/>
    <property type="project" value="UniProtKB-SubCell"/>
</dbReference>
<dbReference type="InterPro" id="IPR052902">
    <property type="entry name" value="ABC-2_transporter"/>
</dbReference>
<evidence type="ECO:0000256" key="1">
    <source>
        <dbReference type="ARBA" id="ARBA00004141"/>
    </source>
</evidence>
<dbReference type="Pfam" id="PF12698">
    <property type="entry name" value="ABC2_membrane_3"/>
    <property type="match status" value="1"/>
</dbReference>
<sequence length="252" mass="25498">MNVRKIAAISGAEARLLVRNTAVAVAALVMPLVIAGMFVVSGLQQSPPDGWGYFVALMLVTVFGMSGCISAAGTLTYRRDELYLKRLRCSQSSDATILAGVLAPAVVVTIAQCAIVLAIIGIAASSLPAHPPLLVAVIVLGTVMSVGLGMATTGFSSSGEQAQTVATPVFFVLIGTAIWAGMSLGDGPDGLSPVQALSPGGAVVQLAQLSYDSGSTLAGAAAEALPSLAALAGWAVVGAGAARRYFRWEPRA</sequence>
<keyword evidence="4 5" id="KW-0472">Membrane</keyword>
<comment type="caution">
    <text evidence="7">The sequence shown here is derived from an EMBL/GenBank/DDBJ whole genome shotgun (WGS) entry which is preliminary data.</text>
</comment>
<feature type="transmembrane region" description="Helical" evidence="5">
    <location>
        <begin position="133"/>
        <end position="153"/>
    </location>
</feature>
<gene>
    <name evidence="7" type="ORF">B1813_20960</name>
</gene>
<feature type="transmembrane region" description="Helical" evidence="5">
    <location>
        <begin position="224"/>
        <end position="242"/>
    </location>
</feature>
<feature type="transmembrane region" description="Helical" evidence="5">
    <location>
        <begin position="21"/>
        <end position="41"/>
    </location>
</feature>
<evidence type="ECO:0000256" key="5">
    <source>
        <dbReference type="SAM" id="Phobius"/>
    </source>
</evidence>
<proteinExistence type="predicted"/>
<keyword evidence="8" id="KW-1185">Reference proteome</keyword>